<feature type="compositionally biased region" description="Polar residues" evidence="4">
    <location>
        <begin position="519"/>
        <end position="531"/>
    </location>
</feature>
<feature type="active site" description="Proton acceptor" evidence="2">
    <location>
        <position position="668"/>
    </location>
</feature>
<dbReference type="GO" id="GO:0046872">
    <property type="term" value="F:metal ion binding"/>
    <property type="evidence" value="ECO:0007669"/>
    <property type="project" value="UniProtKB-KW"/>
</dbReference>
<dbReference type="InterPro" id="IPR044925">
    <property type="entry name" value="His-Me_finger_sf"/>
</dbReference>
<dbReference type="InterPro" id="IPR001604">
    <property type="entry name" value="Endo_G_ENPP1-like_dom"/>
</dbReference>
<feature type="compositionally biased region" description="Low complexity" evidence="4">
    <location>
        <begin position="502"/>
        <end position="518"/>
    </location>
</feature>
<feature type="domain" description="ENPP1-3/EXOG-like endonuclease/phosphodiesterase" evidence="5">
    <location>
        <begin position="597"/>
        <end position="816"/>
    </location>
</feature>
<keyword evidence="7" id="KW-0378">Hydrolase</keyword>
<accession>A0A5A9NUB2</accession>
<feature type="region of interest" description="Disordered" evidence="4">
    <location>
        <begin position="485"/>
        <end position="553"/>
    </location>
</feature>
<keyword evidence="8" id="KW-1185">Reference proteome</keyword>
<dbReference type="GO" id="GO:0000014">
    <property type="term" value="F:single-stranded DNA endodeoxyribonuclease activity"/>
    <property type="evidence" value="ECO:0007669"/>
    <property type="project" value="TreeGrafter"/>
</dbReference>
<evidence type="ECO:0000256" key="3">
    <source>
        <dbReference type="PIRSR" id="PIRSR640255-2"/>
    </source>
</evidence>
<keyword evidence="7" id="KW-0540">Nuclease</keyword>
<dbReference type="SUPFAM" id="SSF54060">
    <property type="entry name" value="His-Me finger endonucleases"/>
    <property type="match status" value="1"/>
</dbReference>
<keyword evidence="3" id="KW-0479">Metal-binding</keyword>
<proteinExistence type="inferred from homology"/>
<comment type="caution">
    <text evidence="7">The sequence shown here is derived from an EMBL/GenBank/DDBJ whole genome shotgun (WGS) entry which is preliminary data.</text>
</comment>
<keyword evidence="7" id="KW-0255">Endonuclease</keyword>
<sequence>MSFINAANRASVYRFSPDKHDLSKLLFGYGFKTFSLQNKENIRSADDRSEHVKNADSVVSGLRQQTLPGRAVNHSEVRQVWLNYELRKQRRFLSNASVRTLPKTLEGRAQTCVMAVANKHTRTHTAESRLLQPRRSIKPAESRALTFPFISIADARLVRDPCEFADSILPFLLLGTRDCPTDVYKLMNEPFRKKLWPLFFTFPAFLELYVTGNNTHSQSLRKHTSGGQQHMADITTYVWVCDELTTLYGRQTIQQQLGVIPQEPLGIVSGFQNTLRPLTSEESFSITLYLLKRVESRHTSASTGDRRSHFTHLQAFTLLGNLIWVENNNMSTVSPASRSPSGSQSSTQSSSELLVRIRVSLVTQDLQVKMLKKKRSALDTREKGGRAAPDVTLDDVVKDLIEYCKGFKGLQDAESEIKEKYNNDKDKNKDKNTTVWNEDDVKKAWGKTQRMNKYSRRRKTWSLAILLQAISDITLNKNNCSCENTPNTNEEPNAGTASQHFTCENTPNTNEEPNAGTESSVQAIYEITQTSPKKRRVSESSMNVPSKKKKSHADSQVYIRIPLSLLDVPQTNICQKEVKEIYKLIDGVPSFIQTMKKTSYVVQYDNRTKNAAWVFEILNEQTCMQKNIKEEDDGDDPQRVDNYRRDSMIPEHYTTPHNSYRKPYDRGHLAAASNHNWSQKAIDDTFLMSNIAPQNYQLNRGPWKTLEKECRDYIHQEKKYNNVYVYTGPLYCPEHCLKCDESRCENIKEIKQEIIGGKAVPTHFFKVVILEEEEKGTLDVKCYKVANAYNQTVQETNLDDIEKLSGLVFSEKKKLVSNEERVTVKWSAQEINPAKTHFIETTFKITPSQDSKEQDGGRICNSISGSGDECNVKSSPVRRSARITDMLHEDQLGFKAQRHCWMMTTQTLIRLNRLIKLE</sequence>
<dbReference type="InterPro" id="IPR040255">
    <property type="entry name" value="Non-specific_endonuclease"/>
</dbReference>
<dbReference type="GO" id="GO:0004521">
    <property type="term" value="F:RNA endonuclease activity"/>
    <property type="evidence" value="ECO:0007669"/>
    <property type="project" value="TreeGrafter"/>
</dbReference>
<feature type="binding site" evidence="3">
    <location>
        <position position="699"/>
    </location>
    <ligand>
        <name>Mg(2+)</name>
        <dbReference type="ChEBI" id="CHEBI:18420"/>
        <note>catalytic</note>
    </ligand>
</feature>
<evidence type="ECO:0000256" key="2">
    <source>
        <dbReference type="PIRSR" id="PIRSR640255-1"/>
    </source>
</evidence>
<evidence type="ECO:0000313" key="8">
    <source>
        <dbReference type="Proteomes" id="UP000324632"/>
    </source>
</evidence>
<organism evidence="7 8">
    <name type="scientific">Triplophysa tibetana</name>
    <dbReference type="NCBI Taxonomy" id="1572043"/>
    <lineage>
        <taxon>Eukaryota</taxon>
        <taxon>Metazoa</taxon>
        <taxon>Chordata</taxon>
        <taxon>Craniata</taxon>
        <taxon>Vertebrata</taxon>
        <taxon>Euteleostomi</taxon>
        <taxon>Actinopterygii</taxon>
        <taxon>Neopterygii</taxon>
        <taxon>Teleostei</taxon>
        <taxon>Ostariophysi</taxon>
        <taxon>Cypriniformes</taxon>
        <taxon>Nemacheilidae</taxon>
        <taxon>Triplophysa</taxon>
    </lineage>
</organism>
<dbReference type="GO" id="GO:0005743">
    <property type="term" value="C:mitochondrial inner membrane"/>
    <property type="evidence" value="ECO:0007669"/>
    <property type="project" value="TreeGrafter"/>
</dbReference>
<gene>
    <name evidence="7" type="ORF">E1301_Tti009288</name>
</gene>
<evidence type="ECO:0000256" key="1">
    <source>
        <dbReference type="ARBA" id="ARBA00010052"/>
    </source>
</evidence>
<dbReference type="GO" id="GO:0005634">
    <property type="term" value="C:nucleus"/>
    <property type="evidence" value="ECO:0007669"/>
    <property type="project" value="TreeGrafter"/>
</dbReference>
<reference evidence="7 8" key="1">
    <citation type="journal article" date="2019" name="Mol. Ecol. Resour.">
        <title>Chromosome-level genome assembly of Triplophysa tibetana, a fish adapted to the harsh high-altitude environment of the Tibetan Plateau.</title>
        <authorList>
            <person name="Yang X."/>
            <person name="Liu H."/>
            <person name="Ma Z."/>
            <person name="Zou Y."/>
            <person name="Zou M."/>
            <person name="Mao Y."/>
            <person name="Li X."/>
            <person name="Wang H."/>
            <person name="Chen T."/>
            <person name="Wang W."/>
            <person name="Yang R."/>
        </authorList>
    </citation>
    <scope>NUCLEOTIDE SEQUENCE [LARGE SCALE GENOMIC DNA]</scope>
    <source>
        <strain evidence="7">TTIB1903HZAU</strain>
        <tissue evidence="7">Muscle</tissue>
    </source>
</reference>
<dbReference type="CDD" id="cd00091">
    <property type="entry name" value="NUC"/>
    <property type="match status" value="1"/>
</dbReference>
<dbReference type="Pfam" id="PF01223">
    <property type="entry name" value="Endonuclease_NS"/>
    <property type="match status" value="1"/>
</dbReference>
<comment type="similarity">
    <text evidence="1">Belongs to the DNA/RNA non-specific endonuclease family.</text>
</comment>
<evidence type="ECO:0000313" key="7">
    <source>
        <dbReference type="EMBL" id="KAA0713292.1"/>
    </source>
</evidence>
<dbReference type="SMART" id="SM00892">
    <property type="entry name" value="Endonuclease_NS"/>
    <property type="match status" value="1"/>
</dbReference>
<dbReference type="InterPro" id="IPR044929">
    <property type="entry name" value="DNA/RNA_non-sp_Endonuclease_sf"/>
</dbReference>
<dbReference type="InterPro" id="IPR020821">
    <property type="entry name" value="ENPP1-3/EXOG-like_nuc-like"/>
</dbReference>
<evidence type="ECO:0000259" key="6">
    <source>
        <dbReference type="SMART" id="SM00892"/>
    </source>
</evidence>
<evidence type="ECO:0000259" key="5">
    <source>
        <dbReference type="SMART" id="SM00477"/>
    </source>
</evidence>
<dbReference type="PANTHER" id="PTHR13966:SF5">
    <property type="entry name" value="ENDONUCLEASE G, MITOCHONDRIAL"/>
    <property type="match status" value="1"/>
</dbReference>
<dbReference type="EMBL" id="SOYY01000013">
    <property type="protein sequence ID" value="KAA0713292.1"/>
    <property type="molecule type" value="Genomic_DNA"/>
</dbReference>
<dbReference type="GO" id="GO:0006309">
    <property type="term" value="P:apoptotic DNA fragmentation"/>
    <property type="evidence" value="ECO:0007669"/>
    <property type="project" value="TreeGrafter"/>
</dbReference>
<dbReference type="GO" id="GO:0003676">
    <property type="term" value="F:nucleic acid binding"/>
    <property type="evidence" value="ECO:0007669"/>
    <property type="project" value="InterPro"/>
</dbReference>
<protein>
    <submittedName>
        <fullName evidence="7">Endonuclease G, mitochondrial</fullName>
    </submittedName>
</protein>
<feature type="domain" description="DNA/RNA non-specific endonuclease/pyrophosphatase/phosphodiesterase" evidence="6">
    <location>
        <begin position="596"/>
        <end position="816"/>
    </location>
</feature>
<evidence type="ECO:0000256" key="4">
    <source>
        <dbReference type="SAM" id="MobiDB-lite"/>
    </source>
</evidence>
<dbReference type="Proteomes" id="UP000324632">
    <property type="component" value="Chromosome 13"/>
</dbReference>
<dbReference type="SMART" id="SM00477">
    <property type="entry name" value="NUC"/>
    <property type="match status" value="1"/>
</dbReference>
<name>A0A5A9NUB2_9TELE</name>
<dbReference type="Gene3D" id="3.40.570.10">
    <property type="entry name" value="Extracellular Endonuclease, subunit A"/>
    <property type="match status" value="1"/>
</dbReference>
<dbReference type="PANTHER" id="PTHR13966">
    <property type="entry name" value="ENDONUCLEASE RELATED"/>
    <property type="match status" value="1"/>
</dbReference>
<dbReference type="AlphaFoldDB" id="A0A5A9NUB2"/>